<sequence>MKFYIGDIVRLRKVHPCGGTDWEVMRVGMDFRIKCVKCGRVVMLSRPQFEKSVKTVVKSVFPESGLTPGSEE</sequence>
<comment type="caution">
    <text evidence="1">The sequence shown here is derived from an EMBL/GenBank/DDBJ whole genome shotgun (WGS) entry which is preliminary data.</text>
</comment>
<organism evidence="1 2">
    <name type="scientific">Hydrogenispora ethanolica</name>
    <dbReference type="NCBI Taxonomy" id="1082276"/>
    <lineage>
        <taxon>Bacteria</taxon>
        <taxon>Bacillati</taxon>
        <taxon>Bacillota</taxon>
        <taxon>Hydrogenispora</taxon>
    </lineage>
</organism>
<evidence type="ECO:0000313" key="1">
    <source>
        <dbReference type="EMBL" id="TCL71626.1"/>
    </source>
</evidence>
<dbReference type="EMBL" id="SLUN01000007">
    <property type="protein sequence ID" value="TCL71626.1"/>
    <property type="molecule type" value="Genomic_DNA"/>
</dbReference>
<dbReference type="AlphaFoldDB" id="A0A4R1RY43"/>
<dbReference type="PANTHER" id="PTHR38455:SF1">
    <property type="entry name" value="DUF951 DOMAIN-CONTAINING PROTEIN"/>
    <property type="match status" value="1"/>
</dbReference>
<accession>A0A4R1RY43</accession>
<reference evidence="1 2" key="1">
    <citation type="submission" date="2019-03" db="EMBL/GenBank/DDBJ databases">
        <title>Genomic Encyclopedia of Type Strains, Phase IV (KMG-IV): sequencing the most valuable type-strain genomes for metagenomic binning, comparative biology and taxonomic classification.</title>
        <authorList>
            <person name="Goeker M."/>
        </authorList>
    </citation>
    <scope>NUCLEOTIDE SEQUENCE [LARGE SCALE GENOMIC DNA]</scope>
    <source>
        <strain evidence="1 2">LX-B</strain>
    </source>
</reference>
<dbReference type="RefSeq" id="WP_424337404.1">
    <property type="nucleotide sequence ID" value="NZ_SLUN01000007.1"/>
</dbReference>
<protein>
    <recommendedName>
        <fullName evidence="3">DUF951 family protein</fullName>
    </recommendedName>
</protein>
<name>A0A4R1RY43_HYDET</name>
<evidence type="ECO:0000313" key="2">
    <source>
        <dbReference type="Proteomes" id="UP000295008"/>
    </source>
</evidence>
<dbReference type="PIRSF" id="PIRSF037263">
    <property type="entry name" value="DUF951_bac"/>
    <property type="match status" value="1"/>
</dbReference>
<keyword evidence="2" id="KW-1185">Reference proteome</keyword>
<dbReference type="Pfam" id="PF06107">
    <property type="entry name" value="DUF951"/>
    <property type="match status" value="1"/>
</dbReference>
<dbReference type="PANTHER" id="PTHR38455">
    <property type="entry name" value="HYPOTHETICAL CYTOSOLIC PROTEIN"/>
    <property type="match status" value="1"/>
</dbReference>
<evidence type="ECO:0008006" key="3">
    <source>
        <dbReference type="Google" id="ProtNLM"/>
    </source>
</evidence>
<dbReference type="InterPro" id="IPR009296">
    <property type="entry name" value="DUF951"/>
</dbReference>
<proteinExistence type="predicted"/>
<dbReference type="Proteomes" id="UP000295008">
    <property type="component" value="Unassembled WGS sequence"/>
</dbReference>
<gene>
    <name evidence="1" type="ORF">EDC14_100789</name>
</gene>